<feature type="transmembrane region" description="Helical" evidence="1">
    <location>
        <begin position="12"/>
        <end position="35"/>
    </location>
</feature>
<evidence type="ECO:0000256" key="1">
    <source>
        <dbReference type="SAM" id="Phobius"/>
    </source>
</evidence>
<keyword evidence="1" id="KW-0472">Membrane</keyword>
<dbReference type="EMBL" id="JBHSPA010000151">
    <property type="protein sequence ID" value="MFC5835969.1"/>
    <property type="molecule type" value="Genomic_DNA"/>
</dbReference>
<dbReference type="Proteomes" id="UP001596058">
    <property type="component" value="Unassembled WGS sequence"/>
</dbReference>
<gene>
    <name evidence="2" type="ORF">ACFPZ3_70190</name>
</gene>
<reference evidence="3" key="1">
    <citation type="journal article" date="2019" name="Int. J. Syst. Evol. Microbiol.">
        <title>The Global Catalogue of Microorganisms (GCM) 10K type strain sequencing project: providing services to taxonomists for standard genome sequencing and annotation.</title>
        <authorList>
            <consortium name="The Broad Institute Genomics Platform"/>
            <consortium name="The Broad Institute Genome Sequencing Center for Infectious Disease"/>
            <person name="Wu L."/>
            <person name="Ma J."/>
        </authorList>
    </citation>
    <scope>NUCLEOTIDE SEQUENCE [LARGE SCALE GENOMIC DNA]</scope>
    <source>
        <strain evidence="3">CCUG 53903</strain>
    </source>
</reference>
<protein>
    <submittedName>
        <fullName evidence="2">Uncharacterized protein</fullName>
    </submittedName>
</protein>
<organism evidence="2 3">
    <name type="scientific">Nonomuraea insulae</name>
    <dbReference type="NCBI Taxonomy" id="1616787"/>
    <lineage>
        <taxon>Bacteria</taxon>
        <taxon>Bacillati</taxon>
        <taxon>Actinomycetota</taxon>
        <taxon>Actinomycetes</taxon>
        <taxon>Streptosporangiales</taxon>
        <taxon>Streptosporangiaceae</taxon>
        <taxon>Nonomuraea</taxon>
    </lineage>
</organism>
<keyword evidence="1" id="KW-1133">Transmembrane helix</keyword>
<keyword evidence="3" id="KW-1185">Reference proteome</keyword>
<proteinExistence type="predicted"/>
<keyword evidence="1" id="KW-0812">Transmembrane</keyword>
<dbReference type="RefSeq" id="WP_379525379.1">
    <property type="nucleotide sequence ID" value="NZ_JBHSPA010000151.1"/>
</dbReference>
<sequence>MIVFHATWQRVALCALLMVPVTLAILLMTPSWLVLPFFAGGRDFILRVCDAITEWVRIIAAAKSAKQALRRAA</sequence>
<name>A0ABW1DDB5_9ACTN</name>
<evidence type="ECO:0000313" key="3">
    <source>
        <dbReference type="Proteomes" id="UP001596058"/>
    </source>
</evidence>
<accession>A0ABW1DDB5</accession>
<evidence type="ECO:0000313" key="2">
    <source>
        <dbReference type="EMBL" id="MFC5835969.1"/>
    </source>
</evidence>
<comment type="caution">
    <text evidence="2">The sequence shown here is derived from an EMBL/GenBank/DDBJ whole genome shotgun (WGS) entry which is preliminary data.</text>
</comment>